<evidence type="ECO:0000256" key="1">
    <source>
        <dbReference type="ARBA" id="ARBA00004604"/>
    </source>
</evidence>
<dbReference type="Proteomes" id="UP000030755">
    <property type="component" value="Unassembled WGS sequence"/>
</dbReference>
<organism evidence="10 11">
    <name type="scientific">Rozella allomycis (strain CSF55)</name>
    <dbReference type="NCBI Taxonomy" id="988480"/>
    <lineage>
        <taxon>Eukaryota</taxon>
        <taxon>Fungi</taxon>
        <taxon>Fungi incertae sedis</taxon>
        <taxon>Cryptomycota</taxon>
        <taxon>Cryptomycota incertae sedis</taxon>
        <taxon>Rozella</taxon>
    </lineage>
</organism>
<dbReference type="Pfam" id="PF23769">
    <property type="entry name" value="Beta-prop_WDR75_2nd"/>
    <property type="match status" value="1"/>
</dbReference>
<dbReference type="InterPro" id="IPR015943">
    <property type="entry name" value="WD40/YVTN_repeat-like_dom_sf"/>
</dbReference>
<dbReference type="InterPro" id="IPR011047">
    <property type="entry name" value="Quinoprotein_ADH-like_sf"/>
</dbReference>
<dbReference type="InterPro" id="IPR057644">
    <property type="entry name" value="Beta-prop_WDR75_2nd"/>
</dbReference>
<accession>A0A075APQ9</accession>
<dbReference type="InterPro" id="IPR053826">
    <property type="entry name" value="WDR75"/>
</dbReference>
<gene>
    <name evidence="10" type="ORF">O9G_005532</name>
</gene>
<dbReference type="GO" id="GO:0045943">
    <property type="term" value="P:positive regulation of transcription by RNA polymerase I"/>
    <property type="evidence" value="ECO:0007669"/>
    <property type="project" value="InterPro"/>
</dbReference>
<dbReference type="SMART" id="SM00320">
    <property type="entry name" value="WD40"/>
    <property type="match status" value="4"/>
</dbReference>
<evidence type="ECO:0000256" key="2">
    <source>
        <dbReference type="ARBA" id="ARBA00022517"/>
    </source>
</evidence>
<protein>
    <recommendedName>
        <fullName evidence="9">WD repeat-containing protein 75 second beta-propeller domain-containing protein</fullName>
    </recommendedName>
</protein>
<keyword evidence="7" id="KW-0539">Nucleus</keyword>
<evidence type="ECO:0000256" key="6">
    <source>
        <dbReference type="ARBA" id="ARBA00023163"/>
    </source>
</evidence>
<dbReference type="PROSITE" id="PS50294">
    <property type="entry name" value="WD_REPEATS_REGION"/>
    <property type="match status" value="1"/>
</dbReference>
<evidence type="ECO:0000259" key="9">
    <source>
        <dbReference type="Pfam" id="PF23769"/>
    </source>
</evidence>
<comment type="subcellular location">
    <subcellularLocation>
        <location evidence="1">Nucleus</location>
        <location evidence="1">Nucleolus</location>
    </subcellularLocation>
</comment>
<feature type="non-terminal residue" evidence="10">
    <location>
        <position position="616"/>
    </location>
</feature>
<evidence type="ECO:0000256" key="5">
    <source>
        <dbReference type="ARBA" id="ARBA00022737"/>
    </source>
</evidence>
<dbReference type="InterPro" id="IPR001680">
    <property type="entry name" value="WD40_rpt"/>
</dbReference>
<dbReference type="Pfam" id="PF23869">
    <property type="entry name" value="Beta-prop_WDR75_1st"/>
    <property type="match status" value="1"/>
</dbReference>
<dbReference type="Gene3D" id="2.130.10.10">
    <property type="entry name" value="YVTN repeat-like/Quinoprotein amine dehydrogenase"/>
    <property type="match status" value="3"/>
</dbReference>
<evidence type="ECO:0000313" key="11">
    <source>
        <dbReference type="Proteomes" id="UP000030755"/>
    </source>
</evidence>
<evidence type="ECO:0000256" key="8">
    <source>
        <dbReference type="PROSITE-ProRule" id="PRU00221"/>
    </source>
</evidence>
<reference evidence="10 11" key="1">
    <citation type="journal article" date="2013" name="Curr. Biol.">
        <title>Shared signatures of parasitism and phylogenomics unite Cryptomycota and microsporidia.</title>
        <authorList>
            <person name="James T.Y."/>
            <person name="Pelin A."/>
            <person name="Bonen L."/>
            <person name="Ahrendt S."/>
            <person name="Sain D."/>
            <person name="Corradi N."/>
            <person name="Stajich J.E."/>
        </authorList>
    </citation>
    <scope>NUCLEOTIDE SEQUENCE [LARGE SCALE GENOMIC DNA]</scope>
    <source>
        <strain evidence="10 11">CSF55</strain>
    </source>
</reference>
<keyword evidence="5" id="KW-0677">Repeat</keyword>
<dbReference type="STRING" id="988480.A0A075APQ9"/>
<dbReference type="InterPro" id="IPR036322">
    <property type="entry name" value="WD40_repeat_dom_sf"/>
</dbReference>
<keyword evidence="3" id="KW-0698">rRNA processing</keyword>
<keyword evidence="11" id="KW-1185">Reference proteome</keyword>
<evidence type="ECO:0000256" key="7">
    <source>
        <dbReference type="ARBA" id="ARBA00023242"/>
    </source>
</evidence>
<dbReference type="AlphaFoldDB" id="A0A075APQ9"/>
<name>A0A075APQ9_ROZAC</name>
<sequence>MEFSLEETVDVTKAAGLSVRNGKYIFCPCQKSISVVNVETEEIMGRIELDGRPVNMFWHPNKNAVLVCVSSEGTVYWIEDMEVKWKVSFDLRISWLAVNPFNDEEFFTYNTKKLHKKVVYCDLPPSFYVDVQGDKMAVFDRESEMCSLYEIGEAGLRMVGQRTFYNFPIDGIRMFERKRIVCLKDKLGRIHLWNYEEKTSQMFHWHSTSVSAVEFSECGNFMMTGGLESVLVVWRLKDGTRQFVPRLGGPIKSIWKSGDESMIFVALMNNSVKVFKFAGMQIKKAINFMSVGNKKLGNASSVAICPVNGAAVFETIPGHLQFYSLEDNREMFSMDVSEQNYVSSSFGKKNEGLMYHVKKVGFGGKWLVTFETRKDDNSINLINRKLKFWEYNEEEKRYEINTIIHSPHEEDVNCIDVCGDKVVTSANERNFKQWKYDKEKNLWVCFSISTYQKQKSKFVKYSRDGSLICVLFENSLTCWDSENNLMIKTLPMKNVDRMIHLEFYKDIYLFVSNRNELVIYNLLNFSIENRIVSETKFNLSLTRDYFYLILKEKNETILKKFNLKNKNAIEVLTIKEEFLATSLKKLILISKNNSIIKVKVEGRVERVKQGVKEVKQ</sequence>
<dbReference type="HOGENOM" id="CLU_443548_0_0_1"/>
<dbReference type="GO" id="GO:0003723">
    <property type="term" value="F:RNA binding"/>
    <property type="evidence" value="ECO:0007669"/>
    <property type="project" value="InterPro"/>
</dbReference>
<dbReference type="EMBL" id="KE561182">
    <property type="protein sequence ID" value="EPZ32131.1"/>
    <property type="molecule type" value="Genomic_DNA"/>
</dbReference>
<evidence type="ECO:0000256" key="4">
    <source>
        <dbReference type="ARBA" id="ARBA00022574"/>
    </source>
</evidence>
<proteinExistence type="predicted"/>
<feature type="domain" description="WD repeat-containing protein 75 second beta-propeller" evidence="9">
    <location>
        <begin position="305"/>
        <end position="529"/>
    </location>
</feature>
<dbReference type="SUPFAM" id="SSF50978">
    <property type="entry name" value="WD40 repeat-like"/>
    <property type="match status" value="1"/>
</dbReference>
<dbReference type="PANTHER" id="PTHR44215">
    <property type="entry name" value="WD REPEAT-CONTAINING PROTEIN 75"/>
    <property type="match status" value="1"/>
</dbReference>
<dbReference type="PANTHER" id="PTHR44215:SF1">
    <property type="entry name" value="WD REPEAT-CONTAINING PROTEIN 75"/>
    <property type="match status" value="1"/>
</dbReference>
<feature type="repeat" description="WD" evidence="8">
    <location>
        <begin position="203"/>
        <end position="244"/>
    </location>
</feature>
<evidence type="ECO:0000256" key="3">
    <source>
        <dbReference type="ARBA" id="ARBA00022552"/>
    </source>
</evidence>
<dbReference type="SUPFAM" id="SSF50998">
    <property type="entry name" value="Quinoprotein alcohol dehydrogenase-like"/>
    <property type="match status" value="1"/>
</dbReference>
<dbReference type="GO" id="GO:0032040">
    <property type="term" value="C:small-subunit processome"/>
    <property type="evidence" value="ECO:0007669"/>
    <property type="project" value="InterPro"/>
</dbReference>
<keyword evidence="4 8" id="KW-0853">WD repeat</keyword>
<dbReference type="GO" id="GO:0006364">
    <property type="term" value="P:rRNA processing"/>
    <property type="evidence" value="ECO:0007669"/>
    <property type="project" value="UniProtKB-KW"/>
</dbReference>
<evidence type="ECO:0000313" key="10">
    <source>
        <dbReference type="EMBL" id="EPZ32131.1"/>
    </source>
</evidence>
<dbReference type="GO" id="GO:2000234">
    <property type="term" value="P:positive regulation of rRNA processing"/>
    <property type="evidence" value="ECO:0007669"/>
    <property type="project" value="TreeGrafter"/>
</dbReference>
<keyword evidence="6" id="KW-0804">Transcription</keyword>
<dbReference type="PROSITE" id="PS50082">
    <property type="entry name" value="WD_REPEATS_2"/>
    <property type="match status" value="1"/>
</dbReference>
<dbReference type="OrthoDB" id="4096at2759"/>
<keyword evidence="2" id="KW-0690">Ribosome biogenesis</keyword>